<evidence type="ECO:0000313" key="6">
    <source>
        <dbReference type="Proteomes" id="UP000186228"/>
    </source>
</evidence>
<dbReference type="PROSITE" id="PS01040">
    <property type="entry name" value="SBP_BACTERIAL_5"/>
    <property type="match status" value="1"/>
</dbReference>
<evidence type="ECO:0000256" key="2">
    <source>
        <dbReference type="ARBA" id="ARBA00005695"/>
    </source>
</evidence>
<keyword evidence="3" id="KW-0732">Signal</keyword>
<dbReference type="STRING" id="52131.GA0061100_11042"/>
<dbReference type="Pfam" id="PF00496">
    <property type="entry name" value="SBP_bac_5"/>
    <property type="match status" value="1"/>
</dbReference>
<dbReference type="PROSITE" id="PS51318">
    <property type="entry name" value="TAT"/>
    <property type="match status" value="1"/>
</dbReference>
<accession>A0A1C3W1R9</accession>
<dbReference type="AlphaFoldDB" id="A0A1C3W1R9"/>
<evidence type="ECO:0000256" key="3">
    <source>
        <dbReference type="ARBA" id="ARBA00022729"/>
    </source>
</evidence>
<dbReference type="InterPro" id="IPR023765">
    <property type="entry name" value="SBP_5_CS"/>
</dbReference>
<dbReference type="InterPro" id="IPR019546">
    <property type="entry name" value="TAT_signal_bac_arc"/>
</dbReference>
<dbReference type="Gene3D" id="3.40.190.10">
    <property type="entry name" value="Periplasmic binding protein-like II"/>
    <property type="match status" value="1"/>
</dbReference>
<comment type="subcellular location">
    <subcellularLocation>
        <location evidence="1">Periplasm</location>
    </subcellularLocation>
</comment>
<dbReference type="GO" id="GO:1904680">
    <property type="term" value="F:peptide transmembrane transporter activity"/>
    <property type="evidence" value="ECO:0007669"/>
    <property type="project" value="TreeGrafter"/>
</dbReference>
<dbReference type="InterPro" id="IPR030678">
    <property type="entry name" value="Peptide/Ni-bd"/>
</dbReference>
<dbReference type="Gene3D" id="3.10.105.10">
    <property type="entry name" value="Dipeptide-binding Protein, Domain 3"/>
    <property type="match status" value="1"/>
</dbReference>
<dbReference type="InterPro" id="IPR000914">
    <property type="entry name" value="SBP_5_dom"/>
</dbReference>
<feature type="domain" description="Solute-binding protein family 5" evidence="4">
    <location>
        <begin position="80"/>
        <end position="441"/>
    </location>
</feature>
<dbReference type="PIRSF" id="PIRSF002741">
    <property type="entry name" value="MppA"/>
    <property type="match status" value="1"/>
</dbReference>
<dbReference type="Proteomes" id="UP000186228">
    <property type="component" value="Unassembled WGS sequence"/>
</dbReference>
<dbReference type="CDD" id="cd08492">
    <property type="entry name" value="PBP2_NikA_DppA_OppA_like_15"/>
    <property type="match status" value="1"/>
</dbReference>
<protein>
    <submittedName>
        <fullName evidence="5">Peptide/nickel transport system substrate-binding protein</fullName>
    </submittedName>
</protein>
<dbReference type="PANTHER" id="PTHR30290">
    <property type="entry name" value="PERIPLASMIC BINDING COMPONENT OF ABC TRANSPORTER"/>
    <property type="match status" value="1"/>
</dbReference>
<reference evidence="6" key="1">
    <citation type="submission" date="2016-08" db="EMBL/GenBank/DDBJ databases">
        <authorList>
            <person name="Varghese N."/>
            <person name="Submissions Spin"/>
        </authorList>
    </citation>
    <scope>NUCLEOTIDE SEQUENCE [LARGE SCALE GENOMIC DNA]</scope>
    <source>
        <strain evidence="6">CCBAU 57015</strain>
    </source>
</reference>
<name>A0A1C3W1R9_9HYPH</name>
<dbReference type="GO" id="GO:0043190">
    <property type="term" value="C:ATP-binding cassette (ABC) transporter complex"/>
    <property type="evidence" value="ECO:0007669"/>
    <property type="project" value="InterPro"/>
</dbReference>
<evidence type="ECO:0000256" key="1">
    <source>
        <dbReference type="ARBA" id="ARBA00004418"/>
    </source>
</evidence>
<comment type="similarity">
    <text evidence="2">Belongs to the bacterial solute-binding protein 5 family.</text>
</comment>
<proteinExistence type="inferred from homology"/>
<dbReference type="NCBIfam" id="TIGR01409">
    <property type="entry name" value="TAT_signal_seq"/>
    <property type="match status" value="1"/>
</dbReference>
<gene>
    <name evidence="5" type="ORF">GA0061100_11042</name>
</gene>
<dbReference type="SUPFAM" id="SSF53850">
    <property type="entry name" value="Periplasmic binding protein-like II"/>
    <property type="match status" value="1"/>
</dbReference>
<keyword evidence="6" id="KW-1185">Reference proteome</keyword>
<dbReference type="GO" id="GO:0015833">
    <property type="term" value="P:peptide transport"/>
    <property type="evidence" value="ECO:0007669"/>
    <property type="project" value="TreeGrafter"/>
</dbReference>
<evidence type="ECO:0000259" key="4">
    <source>
        <dbReference type="Pfam" id="PF00496"/>
    </source>
</evidence>
<dbReference type="GO" id="GO:0030288">
    <property type="term" value="C:outer membrane-bounded periplasmic space"/>
    <property type="evidence" value="ECO:0007669"/>
    <property type="project" value="UniProtKB-ARBA"/>
</dbReference>
<sequence length="545" mass="59741">MVTRRDFLKSSGIVALSLSTGLRPTETLAADTPARGGSLIWGVETEPTTLNPHLNGQAKAKLVLRNAYECLLARSPDGGYVPWLAKDYAVSEDGRTYTFNLRDDVSFSDGEKFDAAAVVTNFLKLKEPIYSGSISAGHVSHISEAVARDAHTVVLTLKDVYAPFLDGATSIEIISPKSFSSPQLKAGGPEIAGTGPFILDRYIKGQEARFVRNAAYQWAPANAGHQGPAYLDEVIYRFLPESAVRTGALSSGQVHVIEGISGNDAALFRDNPDFTYQSALNTGTPYTLYLNVTNAPTSDAKIRKAFLAAIDVERIIQSVYRGERKRAWGVLTPADTDFYDKSIEGRYGFDIDLANRLLDEAGWTSRDGDGFRTKDGKRLTIEIVQSQATLRDQRDVLLEAVQAQARQNAGIDIVLRYVDAGTYSNRQSDGQYGIIPNSTTTQENGLTLYFHYLPRAKGGSINYSRTEAADISAWLAEAASTLDAKRRFEIYSKLQHFALLDQALGLPLYVPDDQIAATVAVQGAGFRPFKRLPENAYDIWLQQQA</sequence>
<organism evidence="5 6">
    <name type="scientific">Rhizobium hainanense</name>
    <dbReference type="NCBI Taxonomy" id="52131"/>
    <lineage>
        <taxon>Bacteria</taxon>
        <taxon>Pseudomonadati</taxon>
        <taxon>Pseudomonadota</taxon>
        <taxon>Alphaproteobacteria</taxon>
        <taxon>Hyphomicrobiales</taxon>
        <taxon>Rhizobiaceae</taxon>
        <taxon>Rhizobium/Agrobacterium group</taxon>
        <taxon>Rhizobium</taxon>
    </lineage>
</organism>
<dbReference type="InterPro" id="IPR006311">
    <property type="entry name" value="TAT_signal"/>
</dbReference>
<dbReference type="InterPro" id="IPR039424">
    <property type="entry name" value="SBP_5"/>
</dbReference>
<evidence type="ECO:0000313" key="5">
    <source>
        <dbReference type="EMBL" id="SCB33774.1"/>
    </source>
</evidence>
<dbReference type="EMBL" id="FMAC01000010">
    <property type="protein sequence ID" value="SCB33774.1"/>
    <property type="molecule type" value="Genomic_DNA"/>
</dbReference>